<keyword evidence="11 12" id="KW-0998">Cell outer membrane</keyword>
<feature type="signal peptide" evidence="14">
    <location>
        <begin position="1"/>
        <end position="21"/>
    </location>
</feature>
<dbReference type="STRING" id="652787.SAMN05216490_2411"/>
<keyword evidence="9 13" id="KW-0798">TonB box</keyword>
<dbReference type="InterPro" id="IPR039426">
    <property type="entry name" value="TonB-dep_rcpt-like"/>
</dbReference>
<evidence type="ECO:0000256" key="4">
    <source>
        <dbReference type="ARBA" id="ARBA00022496"/>
    </source>
</evidence>
<feature type="domain" description="TonB-dependent receptor-like beta-barrel" evidence="15">
    <location>
        <begin position="335"/>
        <end position="774"/>
    </location>
</feature>
<dbReference type="PANTHER" id="PTHR32552:SF68">
    <property type="entry name" value="FERRICHROME OUTER MEMBRANE TRANSPORTER_PHAGE RECEPTOR"/>
    <property type="match status" value="1"/>
</dbReference>
<evidence type="ECO:0000313" key="18">
    <source>
        <dbReference type="Proteomes" id="UP000199679"/>
    </source>
</evidence>
<evidence type="ECO:0000259" key="16">
    <source>
        <dbReference type="Pfam" id="PF07715"/>
    </source>
</evidence>
<keyword evidence="5 12" id="KW-0812">Transmembrane</keyword>
<evidence type="ECO:0000313" key="17">
    <source>
        <dbReference type="EMBL" id="SDT06672.1"/>
    </source>
</evidence>
<dbReference type="Gene3D" id="2.60.40.1120">
    <property type="entry name" value="Carboxypeptidase-like, regulatory domain"/>
    <property type="match status" value="1"/>
</dbReference>
<dbReference type="InterPro" id="IPR000531">
    <property type="entry name" value="Beta-barrel_TonB"/>
</dbReference>
<keyword evidence="6 14" id="KW-0732">Signal</keyword>
<dbReference type="PROSITE" id="PS52016">
    <property type="entry name" value="TONB_DEPENDENT_REC_3"/>
    <property type="match status" value="1"/>
</dbReference>
<evidence type="ECO:0000256" key="7">
    <source>
        <dbReference type="ARBA" id="ARBA00023004"/>
    </source>
</evidence>
<feature type="chain" id="PRO_5009265352" evidence="14">
    <location>
        <begin position="22"/>
        <end position="800"/>
    </location>
</feature>
<sequence>MKLLFNLIVIILLTISFNAFAQTSIQSTGQITGRITMVDGKPLASASISIVNSLKSTLTNDTGRYNFNNIAAGSYTIKIQVLGAPEVDLKATVIAGQTDTLNYQFNKENVFALQEVTIEDKNSKFANKESIYVARLPLKNIENPQVYNVVPKELLEEQMAVSLNDVGKDIPGAGIPTVANQGRVTFFSRGFSTEPNARNGVAGAAFSEIDNTNLERVEAIKGPSATLFGTNISSSFGGLFNRVTKQPYNGYGGEVAYYGGSWDYNRLTFDVNTPINTERTALFRLDGATTFQRSFQDQGFDNNFSLAPSFFYQITDRLSLKLEAEFGQAHATSVVRFQPFTGGANSGTKSIADMQFPYNRTFLSNDIAYTTQMLNIFAQLNYKISTGWNSQTIISRARSTINGDITALIGKTDSTITPQVITGNTSFIATDLQQNFIGDFKIGSHRNRVVLGLDFYHNFNNFDRITVNPSVENFINPSASYRISQFKIDSLSSKGTLRKEYNSDDTYAAYASDVFNITDRLLAMASLRIDRYQYNGVYNITTGITAGGIGVGGVQAGPYGQTALSPKMGLVYELIKDKVSLFGNYMNGFFNQSGVAADGELITPIKPEHGNQLEFGVKGDLFDHRLVGTVSYYDISISNVIRPDPNNSQYAIQNGTQLSKGVEVDITANPIDGLNIVAGYAYNYSKLTKADSTVNGLRPAQSGPPNMVNLWMSYTITHGNLKGLGVGFGGNYGSSSYYYNTYKYQIIIPKYTSLDGSIFYDQRKYRLGIKVDNITSEKMWSSRLTPQAPATFIGSLALKF</sequence>
<dbReference type="SUPFAM" id="SSF49452">
    <property type="entry name" value="Starch-binding domain-like"/>
    <property type="match status" value="1"/>
</dbReference>
<keyword evidence="3 12" id="KW-1134">Transmembrane beta strand</keyword>
<dbReference type="GO" id="GO:0030246">
    <property type="term" value="F:carbohydrate binding"/>
    <property type="evidence" value="ECO:0007669"/>
    <property type="project" value="InterPro"/>
</dbReference>
<keyword evidence="7" id="KW-0408">Iron</keyword>
<reference evidence="17 18" key="1">
    <citation type="submission" date="2016-10" db="EMBL/GenBank/DDBJ databases">
        <authorList>
            <person name="de Groot N.N."/>
        </authorList>
    </citation>
    <scope>NUCLEOTIDE SEQUENCE [LARGE SCALE GENOMIC DNA]</scope>
    <source>
        <strain evidence="17 18">MP1X4</strain>
    </source>
</reference>
<dbReference type="Pfam" id="PF13620">
    <property type="entry name" value="CarboxypepD_reg"/>
    <property type="match status" value="1"/>
</dbReference>
<keyword evidence="4" id="KW-0410">Iron transport</keyword>
<dbReference type="Pfam" id="PF00593">
    <property type="entry name" value="TonB_dep_Rec_b-barrel"/>
    <property type="match status" value="1"/>
</dbReference>
<dbReference type="AlphaFoldDB" id="A0A1H1XBU3"/>
<dbReference type="CDD" id="cd01347">
    <property type="entry name" value="ligand_gated_channel"/>
    <property type="match status" value="1"/>
</dbReference>
<evidence type="ECO:0000256" key="12">
    <source>
        <dbReference type="PROSITE-ProRule" id="PRU01360"/>
    </source>
</evidence>
<evidence type="ECO:0000256" key="3">
    <source>
        <dbReference type="ARBA" id="ARBA00022452"/>
    </source>
</evidence>
<dbReference type="Gene3D" id="2.170.130.10">
    <property type="entry name" value="TonB-dependent receptor, plug domain"/>
    <property type="match status" value="1"/>
</dbReference>
<evidence type="ECO:0000259" key="15">
    <source>
        <dbReference type="Pfam" id="PF00593"/>
    </source>
</evidence>
<dbReference type="InterPro" id="IPR012910">
    <property type="entry name" value="Plug_dom"/>
</dbReference>
<evidence type="ECO:0000256" key="10">
    <source>
        <dbReference type="ARBA" id="ARBA00023136"/>
    </source>
</evidence>
<keyword evidence="8" id="KW-0406">Ion transport</keyword>
<dbReference type="SUPFAM" id="SSF56935">
    <property type="entry name" value="Porins"/>
    <property type="match status" value="1"/>
</dbReference>
<comment type="subcellular location">
    <subcellularLocation>
        <location evidence="1 12">Cell outer membrane</location>
        <topology evidence="1 12">Multi-pass membrane protein</topology>
    </subcellularLocation>
</comment>
<evidence type="ECO:0000256" key="5">
    <source>
        <dbReference type="ARBA" id="ARBA00022692"/>
    </source>
</evidence>
<evidence type="ECO:0000256" key="13">
    <source>
        <dbReference type="RuleBase" id="RU003357"/>
    </source>
</evidence>
<evidence type="ECO:0000256" key="14">
    <source>
        <dbReference type="SAM" id="SignalP"/>
    </source>
</evidence>
<dbReference type="GO" id="GO:0015344">
    <property type="term" value="F:siderophore uptake transmembrane transporter activity"/>
    <property type="evidence" value="ECO:0007669"/>
    <property type="project" value="TreeGrafter"/>
</dbReference>
<name>A0A1H1XBU3_MUCMA</name>
<keyword evidence="2 12" id="KW-0813">Transport</keyword>
<dbReference type="OrthoDB" id="9775095at2"/>
<dbReference type="GO" id="GO:0009279">
    <property type="term" value="C:cell outer membrane"/>
    <property type="evidence" value="ECO:0007669"/>
    <property type="project" value="UniProtKB-SubCell"/>
</dbReference>
<protein>
    <submittedName>
        <fullName evidence="17">Iron complex outermembrane recepter protein</fullName>
    </submittedName>
</protein>
<dbReference type="Gene3D" id="2.40.170.20">
    <property type="entry name" value="TonB-dependent receptor, beta-barrel domain"/>
    <property type="match status" value="1"/>
</dbReference>
<dbReference type="InterPro" id="IPR036942">
    <property type="entry name" value="Beta-barrel_TonB_sf"/>
</dbReference>
<dbReference type="EMBL" id="LT629740">
    <property type="protein sequence ID" value="SDT06672.1"/>
    <property type="molecule type" value="Genomic_DNA"/>
</dbReference>
<evidence type="ECO:0000256" key="8">
    <source>
        <dbReference type="ARBA" id="ARBA00023065"/>
    </source>
</evidence>
<evidence type="ECO:0000256" key="9">
    <source>
        <dbReference type="ARBA" id="ARBA00023077"/>
    </source>
</evidence>
<organism evidence="17 18">
    <name type="scientific">Mucilaginibacter mallensis</name>
    <dbReference type="NCBI Taxonomy" id="652787"/>
    <lineage>
        <taxon>Bacteria</taxon>
        <taxon>Pseudomonadati</taxon>
        <taxon>Bacteroidota</taxon>
        <taxon>Sphingobacteriia</taxon>
        <taxon>Sphingobacteriales</taxon>
        <taxon>Sphingobacteriaceae</taxon>
        <taxon>Mucilaginibacter</taxon>
    </lineage>
</organism>
<dbReference type="InterPro" id="IPR037066">
    <property type="entry name" value="Plug_dom_sf"/>
</dbReference>
<dbReference type="RefSeq" id="WP_091372816.1">
    <property type="nucleotide sequence ID" value="NZ_LT629740.1"/>
</dbReference>
<accession>A0A1H1XBU3</accession>
<gene>
    <name evidence="17" type="ORF">SAMN05216490_2411</name>
</gene>
<dbReference type="Pfam" id="PF07715">
    <property type="entry name" value="Plug"/>
    <property type="match status" value="1"/>
</dbReference>
<dbReference type="Proteomes" id="UP000199679">
    <property type="component" value="Chromosome I"/>
</dbReference>
<keyword evidence="18" id="KW-1185">Reference proteome</keyword>
<evidence type="ECO:0000256" key="11">
    <source>
        <dbReference type="ARBA" id="ARBA00023237"/>
    </source>
</evidence>
<evidence type="ECO:0000256" key="1">
    <source>
        <dbReference type="ARBA" id="ARBA00004571"/>
    </source>
</evidence>
<comment type="similarity">
    <text evidence="12 13">Belongs to the TonB-dependent receptor family.</text>
</comment>
<feature type="domain" description="TonB-dependent receptor plug" evidence="16">
    <location>
        <begin position="141"/>
        <end position="231"/>
    </location>
</feature>
<evidence type="ECO:0000256" key="6">
    <source>
        <dbReference type="ARBA" id="ARBA00022729"/>
    </source>
</evidence>
<proteinExistence type="inferred from homology"/>
<dbReference type="InterPro" id="IPR013784">
    <property type="entry name" value="Carb-bd-like_fold"/>
</dbReference>
<keyword evidence="10 12" id="KW-0472">Membrane</keyword>
<evidence type="ECO:0000256" key="2">
    <source>
        <dbReference type="ARBA" id="ARBA00022448"/>
    </source>
</evidence>
<dbReference type="PANTHER" id="PTHR32552">
    <property type="entry name" value="FERRICHROME IRON RECEPTOR-RELATED"/>
    <property type="match status" value="1"/>
</dbReference>